<comment type="caution">
    <text evidence="1">The sequence shown here is derived from an EMBL/GenBank/DDBJ whole genome shotgun (WGS) entry which is preliminary data.</text>
</comment>
<organism evidence="1 2">
    <name type="scientific">Hydnum rufescens UP504</name>
    <dbReference type="NCBI Taxonomy" id="1448309"/>
    <lineage>
        <taxon>Eukaryota</taxon>
        <taxon>Fungi</taxon>
        <taxon>Dikarya</taxon>
        <taxon>Basidiomycota</taxon>
        <taxon>Agaricomycotina</taxon>
        <taxon>Agaricomycetes</taxon>
        <taxon>Cantharellales</taxon>
        <taxon>Hydnaceae</taxon>
        <taxon>Hydnum</taxon>
    </lineage>
</organism>
<dbReference type="AlphaFoldDB" id="A0A9P6AC70"/>
<accession>A0A9P6AC70</accession>
<name>A0A9P6AC70_9AGAM</name>
<sequence length="170" mass="19169">MGTLCNTLDWGLLDAAEGEDDLSKDELHGLMTRLHTKLKLLKTHIEHLDGTLNSSIERIKQNLLRTSLSSSMQQQETEDLVKGVQATHQKAADEKAVHMEKAAAAKASVTLKKVAIEEWKRSRAKQLAVWEKEIVVWSEMTKDWPKGKRKLKRCGRNNCLVSENASLKVL</sequence>
<evidence type="ECO:0000313" key="1">
    <source>
        <dbReference type="EMBL" id="KAF9503285.1"/>
    </source>
</evidence>
<dbReference type="EMBL" id="MU129394">
    <property type="protein sequence ID" value="KAF9503285.1"/>
    <property type="molecule type" value="Genomic_DNA"/>
</dbReference>
<reference evidence="1" key="1">
    <citation type="journal article" date="2020" name="Nat. Commun.">
        <title>Large-scale genome sequencing of mycorrhizal fungi provides insights into the early evolution of symbiotic traits.</title>
        <authorList>
            <person name="Miyauchi S."/>
            <person name="Kiss E."/>
            <person name="Kuo A."/>
            <person name="Drula E."/>
            <person name="Kohler A."/>
            <person name="Sanchez-Garcia M."/>
            <person name="Morin E."/>
            <person name="Andreopoulos B."/>
            <person name="Barry K.W."/>
            <person name="Bonito G."/>
            <person name="Buee M."/>
            <person name="Carver A."/>
            <person name="Chen C."/>
            <person name="Cichocki N."/>
            <person name="Clum A."/>
            <person name="Culley D."/>
            <person name="Crous P.W."/>
            <person name="Fauchery L."/>
            <person name="Girlanda M."/>
            <person name="Hayes R.D."/>
            <person name="Keri Z."/>
            <person name="LaButti K."/>
            <person name="Lipzen A."/>
            <person name="Lombard V."/>
            <person name="Magnuson J."/>
            <person name="Maillard F."/>
            <person name="Murat C."/>
            <person name="Nolan M."/>
            <person name="Ohm R.A."/>
            <person name="Pangilinan J."/>
            <person name="Pereira M.F."/>
            <person name="Perotto S."/>
            <person name="Peter M."/>
            <person name="Pfister S."/>
            <person name="Riley R."/>
            <person name="Sitrit Y."/>
            <person name="Stielow J.B."/>
            <person name="Szollosi G."/>
            <person name="Zifcakova L."/>
            <person name="Stursova M."/>
            <person name="Spatafora J.W."/>
            <person name="Tedersoo L."/>
            <person name="Vaario L.M."/>
            <person name="Yamada A."/>
            <person name="Yan M."/>
            <person name="Wang P."/>
            <person name="Xu J."/>
            <person name="Bruns T."/>
            <person name="Baldrian P."/>
            <person name="Vilgalys R."/>
            <person name="Dunand C."/>
            <person name="Henrissat B."/>
            <person name="Grigoriev I.V."/>
            <person name="Hibbett D."/>
            <person name="Nagy L.G."/>
            <person name="Martin F.M."/>
        </authorList>
    </citation>
    <scope>NUCLEOTIDE SEQUENCE</scope>
    <source>
        <strain evidence="1">UP504</strain>
    </source>
</reference>
<protein>
    <submittedName>
        <fullName evidence="1">Uncharacterized protein</fullName>
    </submittedName>
</protein>
<evidence type="ECO:0000313" key="2">
    <source>
        <dbReference type="Proteomes" id="UP000886523"/>
    </source>
</evidence>
<proteinExistence type="predicted"/>
<gene>
    <name evidence="1" type="ORF">BS47DRAFT_1369651</name>
</gene>
<keyword evidence="2" id="KW-1185">Reference proteome</keyword>
<dbReference type="Proteomes" id="UP000886523">
    <property type="component" value="Unassembled WGS sequence"/>
</dbReference>